<keyword evidence="1" id="KW-0472">Membrane</keyword>
<dbReference type="Proteomes" id="UP001321453">
    <property type="component" value="Unassembled WGS sequence"/>
</dbReference>
<reference evidence="2 3" key="1">
    <citation type="submission" date="2023-06" db="EMBL/GenBank/DDBJ databases">
        <title>Cellulomonas sp. MW9 Whole genome sequence.</title>
        <authorList>
            <person name="Park S."/>
        </authorList>
    </citation>
    <scope>NUCLEOTIDE SEQUENCE [LARGE SCALE GENOMIC DNA]</scope>
    <source>
        <strain evidence="2 3">MW9</strain>
    </source>
</reference>
<evidence type="ECO:0000313" key="2">
    <source>
        <dbReference type="EMBL" id="MDM7829930.1"/>
    </source>
</evidence>
<proteinExistence type="predicted"/>
<feature type="transmembrane region" description="Helical" evidence="1">
    <location>
        <begin position="16"/>
        <end position="35"/>
    </location>
</feature>
<dbReference type="RefSeq" id="WP_289444426.1">
    <property type="nucleotide sequence ID" value="NZ_JAUCGR010000001.1"/>
</dbReference>
<comment type="caution">
    <text evidence="2">The sequence shown here is derived from an EMBL/GenBank/DDBJ whole genome shotgun (WGS) entry which is preliminary data.</text>
</comment>
<organism evidence="2 3">
    <name type="scientific">Cellulomonas edaphi</name>
    <dbReference type="NCBI Taxonomy" id="3053468"/>
    <lineage>
        <taxon>Bacteria</taxon>
        <taxon>Bacillati</taxon>
        <taxon>Actinomycetota</taxon>
        <taxon>Actinomycetes</taxon>
        <taxon>Micrococcales</taxon>
        <taxon>Cellulomonadaceae</taxon>
        <taxon>Cellulomonas</taxon>
    </lineage>
</organism>
<sequence length="93" mass="9512">MTTPGFATGRARRGSIVAAALLAVALVGVGGWLLWRASRTAAYGWFAYSPMSGVVTTQGHTTSARLGLALLAIGLLGLGGVGGYVLGRRRPRA</sequence>
<keyword evidence="3" id="KW-1185">Reference proteome</keyword>
<protein>
    <recommendedName>
        <fullName evidence="4">LPXTG cell wall anchor domain-containing protein</fullName>
    </recommendedName>
</protein>
<gene>
    <name evidence="2" type="ORF">QRT05_01170</name>
</gene>
<name>A0ABT7S2S8_9CELL</name>
<keyword evidence="1" id="KW-1133">Transmembrane helix</keyword>
<keyword evidence="1" id="KW-0812">Transmembrane</keyword>
<evidence type="ECO:0000256" key="1">
    <source>
        <dbReference type="SAM" id="Phobius"/>
    </source>
</evidence>
<evidence type="ECO:0000313" key="3">
    <source>
        <dbReference type="Proteomes" id="UP001321453"/>
    </source>
</evidence>
<dbReference type="EMBL" id="JAUCGR010000001">
    <property type="protein sequence ID" value="MDM7829930.1"/>
    <property type="molecule type" value="Genomic_DNA"/>
</dbReference>
<evidence type="ECO:0008006" key="4">
    <source>
        <dbReference type="Google" id="ProtNLM"/>
    </source>
</evidence>
<accession>A0ABT7S2S8</accession>
<feature type="transmembrane region" description="Helical" evidence="1">
    <location>
        <begin position="66"/>
        <end position="87"/>
    </location>
</feature>